<feature type="compositionally biased region" description="Basic and acidic residues" evidence="1">
    <location>
        <begin position="661"/>
        <end position="672"/>
    </location>
</feature>
<dbReference type="PANTHER" id="PTHR12393">
    <property type="entry name" value="SPHINGOMYELIN PHOSPHODIESTERASE RELATED"/>
    <property type="match status" value="1"/>
</dbReference>
<dbReference type="SUPFAM" id="SSF48403">
    <property type="entry name" value="Ankyrin repeat"/>
    <property type="match status" value="1"/>
</dbReference>
<organism evidence="2 3">
    <name type="scientific">Gonium pectorale</name>
    <name type="common">Green alga</name>
    <dbReference type="NCBI Taxonomy" id="33097"/>
    <lineage>
        <taxon>Eukaryota</taxon>
        <taxon>Viridiplantae</taxon>
        <taxon>Chlorophyta</taxon>
        <taxon>core chlorophytes</taxon>
        <taxon>Chlorophyceae</taxon>
        <taxon>CS clade</taxon>
        <taxon>Chlamydomonadales</taxon>
        <taxon>Volvocaceae</taxon>
        <taxon>Gonium</taxon>
    </lineage>
</organism>
<evidence type="ECO:0000313" key="2">
    <source>
        <dbReference type="EMBL" id="KXZ55063.1"/>
    </source>
</evidence>
<evidence type="ECO:0000313" key="3">
    <source>
        <dbReference type="Proteomes" id="UP000075714"/>
    </source>
</evidence>
<evidence type="ECO:0008006" key="4">
    <source>
        <dbReference type="Google" id="ProtNLM"/>
    </source>
</evidence>
<dbReference type="Gene3D" id="1.25.40.20">
    <property type="entry name" value="Ankyrin repeat-containing domain"/>
    <property type="match status" value="2"/>
</dbReference>
<reference evidence="3" key="1">
    <citation type="journal article" date="2016" name="Nat. Commun.">
        <title>The Gonium pectorale genome demonstrates co-option of cell cycle regulation during the evolution of multicellularity.</title>
        <authorList>
            <person name="Hanschen E.R."/>
            <person name="Marriage T.N."/>
            <person name="Ferris P.J."/>
            <person name="Hamaji T."/>
            <person name="Toyoda A."/>
            <person name="Fujiyama A."/>
            <person name="Neme R."/>
            <person name="Noguchi H."/>
            <person name="Minakuchi Y."/>
            <person name="Suzuki M."/>
            <person name="Kawai-Toyooka H."/>
            <person name="Smith D.R."/>
            <person name="Sparks H."/>
            <person name="Anderson J."/>
            <person name="Bakaric R."/>
            <person name="Luria V."/>
            <person name="Karger A."/>
            <person name="Kirschner M.W."/>
            <person name="Durand P.M."/>
            <person name="Michod R.E."/>
            <person name="Nozaki H."/>
            <person name="Olson B.J."/>
        </authorList>
    </citation>
    <scope>NUCLEOTIDE SEQUENCE [LARGE SCALE GENOMIC DNA]</scope>
    <source>
        <strain evidence="3">NIES-2863</strain>
    </source>
</reference>
<dbReference type="GO" id="GO:0004620">
    <property type="term" value="F:phospholipase activity"/>
    <property type="evidence" value="ECO:0007669"/>
    <property type="project" value="TreeGrafter"/>
</dbReference>
<dbReference type="Proteomes" id="UP000075714">
    <property type="component" value="Unassembled WGS sequence"/>
</dbReference>
<dbReference type="AlphaFoldDB" id="A0A150GZ92"/>
<dbReference type="PANTHER" id="PTHR12393:SF6">
    <property type="entry name" value="SPHINGOMYELIN PHOSPHODIESTERASE 2"/>
    <property type="match status" value="1"/>
</dbReference>
<dbReference type="GO" id="GO:0071944">
    <property type="term" value="C:cell periphery"/>
    <property type="evidence" value="ECO:0007669"/>
    <property type="project" value="TreeGrafter"/>
</dbReference>
<dbReference type="OrthoDB" id="60283at2759"/>
<dbReference type="GO" id="GO:0046513">
    <property type="term" value="P:ceramide biosynthetic process"/>
    <property type="evidence" value="ECO:0007669"/>
    <property type="project" value="TreeGrafter"/>
</dbReference>
<feature type="region of interest" description="Disordered" evidence="1">
    <location>
        <begin position="661"/>
        <end position="705"/>
    </location>
</feature>
<dbReference type="GO" id="GO:0030149">
    <property type="term" value="P:sphingolipid catabolic process"/>
    <property type="evidence" value="ECO:0007669"/>
    <property type="project" value="TreeGrafter"/>
</dbReference>
<dbReference type="GO" id="GO:0016020">
    <property type="term" value="C:membrane"/>
    <property type="evidence" value="ECO:0007669"/>
    <property type="project" value="TreeGrafter"/>
</dbReference>
<evidence type="ECO:0000256" key="1">
    <source>
        <dbReference type="SAM" id="MobiDB-lite"/>
    </source>
</evidence>
<gene>
    <name evidence="2" type="ORF">GPECTOR_3g220</name>
</gene>
<protein>
    <recommendedName>
        <fullName evidence="4">Ankyrin repeat domain-containing protein</fullName>
    </recommendedName>
</protein>
<dbReference type="STRING" id="33097.A0A150GZ92"/>
<dbReference type="InterPro" id="IPR036770">
    <property type="entry name" value="Ankyrin_rpt-contain_sf"/>
</dbReference>
<comment type="caution">
    <text evidence="2">The sequence shown here is derived from an EMBL/GenBank/DDBJ whole genome shotgun (WGS) entry which is preliminary data.</text>
</comment>
<proteinExistence type="predicted"/>
<name>A0A150GZ92_GONPE</name>
<dbReference type="GO" id="GO:0005783">
    <property type="term" value="C:endoplasmic reticulum"/>
    <property type="evidence" value="ECO:0007669"/>
    <property type="project" value="TreeGrafter"/>
</dbReference>
<accession>A0A150GZ92</accession>
<keyword evidence="3" id="KW-1185">Reference proteome</keyword>
<sequence>MVVAQSEIQEAGRTCPEAASPGPSAVWIPGIIEHIASFMPENEVACNVRLVDKATAALLTGPQHITVRLSQPAPPDAFAARWAARGATRSLTLAQRVNLVALTASSGSLTNLEVALTAAAVDRPGQACELAAAAGHIHVCRWLLRRGFPVLCWSGCAAARAGRWDVFSWLLEQGAPWSESWARAAARGGHADRVLWILAQRPKRKKGQDPKALWSAVAEGCCLADLQRLLREAPDGPNQLSRLDDVERSFVLGHAAASPTPDWQAKVAWLESQGCARNEVACQRASQCEDAVERLPWLMARGYPADLLAAHGAAACGNLSALEDLLKRGALSGAVDDFIAWPAAKHGHLDALRLLHAHGVRVGTPSALVSAARSGHLTVVVWMVEALGCQPLLPSHRLLRAAAASGSRELMLWLRERGCAWDTAAFADAVESGNNEEALEWLVEAGCPMPTNGHPYLTAVEKGDYSTLRCLRRLGCPWGPSCAVFTSAVAHGAPLPLIKWLHAEGCPMDWQQAYDMAWRYGGRDAKALRAWLREYKPRGAGVQPSPSPAAVTVTVAAATLAAAVVVSADVDLWEATDGGDDCGEEGGGGGGGFAAALPSWVLEAEAAREAEARAALGDGWGGTSSFALLPPRPSPPCCVASPGCLVGLLVKVLRWAADRRAGRRGPGRDTLRRHGGHAGRAQERHAEGSASGSNGGSGNGSRVGLRTMGDALHLNRVSLSSGESGGELADIEFEVLQAR</sequence>
<dbReference type="EMBL" id="LSYV01000004">
    <property type="protein sequence ID" value="KXZ55063.1"/>
    <property type="molecule type" value="Genomic_DNA"/>
</dbReference>